<dbReference type="Pfam" id="PF03178">
    <property type="entry name" value="CPSF_A"/>
    <property type="match status" value="1"/>
</dbReference>
<dbReference type="Gene3D" id="2.130.10.10">
    <property type="entry name" value="YVTN repeat-like/Quinoprotein amine dehydrogenase"/>
    <property type="match status" value="3"/>
</dbReference>
<dbReference type="OrthoDB" id="6109at2759"/>
<dbReference type="RefSeq" id="XP_033662836.1">
    <property type="nucleotide sequence ID" value="XM_033818304.1"/>
</dbReference>
<name>A0A6A6C467_ZASCE</name>
<evidence type="ECO:0000256" key="1">
    <source>
        <dbReference type="ARBA" id="ARBA00004123"/>
    </source>
</evidence>
<sequence length="1354" mass="148255">MQCYTELVPPTAVTHAVALPFLDPAANNLVVAKTSLLQVFNVTRPASDNASEKLVLVGEYSLAGTVTAIARVKTIDTKTGADALLLAFKDAKLSLVEWDQENHRLSTISIHYYEGENVITQPFGPTLSEWDSILTIDPNSRCAALKFGARQLAVLPFRQSGEDLGAEEEDGFDAEPTSATVKRRESTQQIENGETVETPYMASFVVPLTTLDPSLSHTIHLAFLHEYREATLGILSSQVEPSSTLLEERKDILTYSIFTLDLEQRASTNMFTVGKLPSTLWKVVPLPLPIGGALLVGTNELLHIDQSGKANATAVNEFAKLESEFGMLDQSHLNLKLEDCAVEVLDSKTGELLLVLRDGSLATVYFQKMGRSISALNVRKVVTENGGDVVKAAPSCITKTANGSLFIGSEDGVSSLVGWTRPTASLSRKRSHARMLGQEDDEDDEDAVEEEDDDLYDAEPETKKRAMSTGTVAADAVTSFHVRDSLPTIATINDICLGKAQDSPKDKLQLLLGSGRERSNMLTGLNRDIVPESVHTTILQGAKRAWAVHAVDPKSTKEDSPFDNLLFVYDGEDTKVYDIAQSDDGKPSYVERSPPEFEQDGETLDMRTLANDTIVVQCRRTEIRTYDANLALSQIIPMMDDETDAEFNIVHLSFSDPYLLVIRDDRSVQVLSVQGKEIEPLEGDGPVLEKKWLSGCVYSGSLTGDNPTLFLLDANGSMHVFSLPDLSSIYSPPSLAQLLPVLSLDGAQRRAGTKEAIAELLVADLGQDGSTQPYLILRTAVDDVILYEPFRYPPPKESDSWQSNLRFRKVPLSYIPKYNDTLAEEESGRSPPLAAIRVGSYQAVTIPAAPPLLLLKEPSSLPRILEVRLPKSSNKVTSLSPVHRHGCERGFAFVTTDEEVQECQLPRDTWYGTGWSVQQMNFEGREVRYLAYHETRGVYVVATCEDVDFYFASEDHRHPEQDDISLRPKVPQYSVHLVSSKSHKIISTVDMPYLETITALMVMPLEVSENTHEQELRVVVATAAQRGEDMPAKGTVMVFDITDVVPEPDEPESGFKMNLVAREEARGAITALAAFPGGFIGTAQGQKILVRGIKEDGSCLPVAFLDAQCHTDTIKTLGGTGMWLTGDAWKGLWFGGFTEEPYKISVLGKSPKTHMEVVSADFLPFDGSLFLLIMDANTDLHVLQYDPENPKTVNGLRLLHRSTFHVGHFPTSMTLLPSTLAPFEQQQQPLTNGTSETEEESTSTQLFHVLTTSLSGSIGLVTPLDEAAYRRLSALQTHLTSILEHAAGLNPRAYRSIESESFAGAKGVVDGGIVRRIGELGALRRADVLARAGTDAWGLRSDLEIIGGGGLGYL</sequence>
<evidence type="ECO:0000259" key="6">
    <source>
        <dbReference type="Pfam" id="PF23726"/>
    </source>
</evidence>
<feature type="domain" description="RSE1/DDB1/CPSF1 first beta-propeller" evidence="5">
    <location>
        <begin position="12"/>
        <end position="417"/>
    </location>
</feature>
<dbReference type="SUPFAM" id="SSF50978">
    <property type="entry name" value="WD40 repeat-like"/>
    <property type="match status" value="1"/>
</dbReference>
<dbReference type="GO" id="GO:0005634">
    <property type="term" value="C:nucleus"/>
    <property type="evidence" value="ECO:0007669"/>
    <property type="project" value="UniProtKB-SubCell"/>
</dbReference>
<dbReference type="Pfam" id="PF23726">
    <property type="entry name" value="Beta-prop_RSE1_2nd"/>
    <property type="match status" value="1"/>
</dbReference>
<dbReference type="InterPro" id="IPR036322">
    <property type="entry name" value="WD40_repeat_dom_sf"/>
</dbReference>
<protein>
    <recommendedName>
        <fullName evidence="9">Cleavage/polyadenylation specificity factor A subunit C-terminal domain-containing protein</fullName>
    </recommendedName>
</protein>
<feature type="domain" description="RSE1/DDB1/CPSF1 C-terminal" evidence="4">
    <location>
        <begin position="973"/>
        <end position="1317"/>
    </location>
</feature>
<gene>
    <name evidence="7" type="ORF">M409DRAFT_69457</name>
</gene>
<proteinExistence type="predicted"/>
<dbReference type="Pfam" id="PF10433">
    <property type="entry name" value="Beta-prop_RSE1_1st"/>
    <property type="match status" value="1"/>
</dbReference>
<dbReference type="InterPro" id="IPR058543">
    <property type="entry name" value="Beta-prop_RSE1/DDB1/CPSF1_2nd"/>
</dbReference>
<evidence type="ECO:0000259" key="5">
    <source>
        <dbReference type="Pfam" id="PF10433"/>
    </source>
</evidence>
<dbReference type="GeneID" id="54571576"/>
<comment type="subcellular location">
    <subcellularLocation>
        <location evidence="1">Nucleus</location>
    </subcellularLocation>
</comment>
<dbReference type="GO" id="GO:0003676">
    <property type="term" value="F:nucleic acid binding"/>
    <property type="evidence" value="ECO:0007669"/>
    <property type="project" value="InterPro"/>
</dbReference>
<dbReference type="InterPro" id="IPR050358">
    <property type="entry name" value="RSE1/DDB1/CFT1"/>
</dbReference>
<evidence type="ECO:0000313" key="8">
    <source>
        <dbReference type="Proteomes" id="UP000799537"/>
    </source>
</evidence>
<feature type="region of interest" description="Disordered" evidence="3">
    <location>
        <begin position="428"/>
        <end position="455"/>
    </location>
</feature>
<dbReference type="InterPro" id="IPR015943">
    <property type="entry name" value="WD40/YVTN_repeat-like_dom_sf"/>
</dbReference>
<keyword evidence="8" id="KW-1185">Reference proteome</keyword>
<evidence type="ECO:0000256" key="3">
    <source>
        <dbReference type="SAM" id="MobiDB-lite"/>
    </source>
</evidence>
<dbReference type="Proteomes" id="UP000799537">
    <property type="component" value="Unassembled WGS sequence"/>
</dbReference>
<dbReference type="EMBL" id="ML993616">
    <property type="protein sequence ID" value="KAF2161947.1"/>
    <property type="molecule type" value="Genomic_DNA"/>
</dbReference>
<evidence type="ECO:0000313" key="7">
    <source>
        <dbReference type="EMBL" id="KAF2161947.1"/>
    </source>
</evidence>
<dbReference type="InterPro" id="IPR018846">
    <property type="entry name" value="Beta-prop_RSE1/DDB1/CPSF1_1st"/>
</dbReference>
<feature type="domain" description="RSE1/DDB1/CPSF1 second beta-propeller" evidence="6">
    <location>
        <begin position="534"/>
        <end position="905"/>
    </location>
</feature>
<dbReference type="InterPro" id="IPR004871">
    <property type="entry name" value="RSE1/DDB1/CPSF1_C"/>
</dbReference>
<keyword evidence="2" id="KW-0539">Nucleus</keyword>
<evidence type="ECO:0008006" key="9">
    <source>
        <dbReference type="Google" id="ProtNLM"/>
    </source>
</evidence>
<accession>A0A6A6C467</accession>
<evidence type="ECO:0000259" key="4">
    <source>
        <dbReference type="Pfam" id="PF03178"/>
    </source>
</evidence>
<evidence type="ECO:0000256" key="2">
    <source>
        <dbReference type="ARBA" id="ARBA00023242"/>
    </source>
</evidence>
<reference evidence="7" key="1">
    <citation type="journal article" date="2020" name="Stud. Mycol.">
        <title>101 Dothideomycetes genomes: a test case for predicting lifestyles and emergence of pathogens.</title>
        <authorList>
            <person name="Haridas S."/>
            <person name="Albert R."/>
            <person name="Binder M."/>
            <person name="Bloem J."/>
            <person name="Labutti K."/>
            <person name="Salamov A."/>
            <person name="Andreopoulos B."/>
            <person name="Baker S."/>
            <person name="Barry K."/>
            <person name="Bills G."/>
            <person name="Bluhm B."/>
            <person name="Cannon C."/>
            <person name="Castanera R."/>
            <person name="Culley D."/>
            <person name="Daum C."/>
            <person name="Ezra D."/>
            <person name="Gonzalez J."/>
            <person name="Henrissat B."/>
            <person name="Kuo A."/>
            <person name="Liang C."/>
            <person name="Lipzen A."/>
            <person name="Lutzoni F."/>
            <person name="Magnuson J."/>
            <person name="Mondo S."/>
            <person name="Nolan M."/>
            <person name="Ohm R."/>
            <person name="Pangilinan J."/>
            <person name="Park H.-J."/>
            <person name="Ramirez L."/>
            <person name="Alfaro M."/>
            <person name="Sun H."/>
            <person name="Tritt A."/>
            <person name="Yoshinaga Y."/>
            <person name="Zwiers L.-H."/>
            <person name="Turgeon B."/>
            <person name="Goodwin S."/>
            <person name="Spatafora J."/>
            <person name="Crous P."/>
            <person name="Grigoriev I."/>
        </authorList>
    </citation>
    <scope>NUCLEOTIDE SEQUENCE</scope>
    <source>
        <strain evidence="7">ATCC 36951</strain>
    </source>
</reference>
<organism evidence="7 8">
    <name type="scientific">Zasmidium cellare ATCC 36951</name>
    <dbReference type="NCBI Taxonomy" id="1080233"/>
    <lineage>
        <taxon>Eukaryota</taxon>
        <taxon>Fungi</taxon>
        <taxon>Dikarya</taxon>
        <taxon>Ascomycota</taxon>
        <taxon>Pezizomycotina</taxon>
        <taxon>Dothideomycetes</taxon>
        <taxon>Dothideomycetidae</taxon>
        <taxon>Mycosphaerellales</taxon>
        <taxon>Mycosphaerellaceae</taxon>
        <taxon>Zasmidium</taxon>
    </lineage>
</organism>
<feature type="compositionally biased region" description="Acidic residues" evidence="3">
    <location>
        <begin position="438"/>
        <end position="455"/>
    </location>
</feature>
<dbReference type="PANTHER" id="PTHR10644">
    <property type="entry name" value="DNA REPAIR/RNA PROCESSING CPSF FAMILY"/>
    <property type="match status" value="1"/>
</dbReference>